<dbReference type="GO" id="GO:0098552">
    <property type="term" value="C:side of membrane"/>
    <property type="evidence" value="ECO:0007669"/>
    <property type="project" value="UniProtKB-KW"/>
</dbReference>
<evidence type="ECO:0000256" key="8">
    <source>
        <dbReference type="ARBA" id="ARBA00023288"/>
    </source>
</evidence>
<evidence type="ECO:0000259" key="11">
    <source>
        <dbReference type="SMART" id="SM00499"/>
    </source>
</evidence>
<feature type="domain" description="Bifunctional inhibitor/plant lipid transfer protein/seed storage helical" evidence="11">
    <location>
        <begin position="30"/>
        <end position="107"/>
    </location>
</feature>
<evidence type="ECO:0000313" key="12">
    <source>
        <dbReference type="EMBL" id="CAH9081161.1"/>
    </source>
</evidence>
<dbReference type="InterPro" id="IPR043325">
    <property type="entry name" value="LTSS"/>
</dbReference>
<dbReference type="SMART" id="SM00499">
    <property type="entry name" value="AAI"/>
    <property type="match status" value="1"/>
</dbReference>
<keyword evidence="4" id="KW-0336">GPI-anchor</keyword>
<dbReference type="Gene3D" id="1.10.110.10">
    <property type="entry name" value="Plant lipid-transfer and hydrophobic proteins"/>
    <property type="match status" value="1"/>
</dbReference>
<evidence type="ECO:0000256" key="1">
    <source>
        <dbReference type="ARBA" id="ARBA00004609"/>
    </source>
</evidence>
<dbReference type="PANTHER" id="PTHR33044">
    <property type="entry name" value="BIFUNCTIONAL INHIBITOR/LIPID-TRANSFER PROTEIN/SEED STORAGE 2S ALBUMIN SUPERFAMILY PROTEIN-RELATED"/>
    <property type="match status" value="1"/>
</dbReference>
<dbReference type="FunFam" id="1.10.110.10:FF:000001">
    <property type="entry name" value="Bifunctional inhibitor/lipid-transfer protein/seed storage 2S albumin superfamily protein"/>
    <property type="match status" value="1"/>
</dbReference>
<gene>
    <name evidence="12" type="ORF">CEURO_LOCUS7794</name>
</gene>
<dbReference type="Proteomes" id="UP001152484">
    <property type="component" value="Unassembled WGS sequence"/>
</dbReference>
<evidence type="ECO:0000256" key="9">
    <source>
        <dbReference type="SAM" id="MobiDB-lite"/>
    </source>
</evidence>
<feature type="signal peptide" evidence="10">
    <location>
        <begin position="1"/>
        <end position="26"/>
    </location>
</feature>
<evidence type="ECO:0000313" key="13">
    <source>
        <dbReference type="Proteomes" id="UP001152484"/>
    </source>
</evidence>
<keyword evidence="7" id="KW-0325">Glycoprotein</keyword>
<comment type="caution">
    <text evidence="12">The sequence shown here is derived from an EMBL/GenBank/DDBJ whole genome shotgun (WGS) entry which is preliminary data.</text>
</comment>
<comment type="similarity">
    <text evidence="2">Belongs to the plant LTP family.</text>
</comment>
<reference evidence="12" key="1">
    <citation type="submission" date="2022-07" db="EMBL/GenBank/DDBJ databases">
        <authorList>
            <person name="Macas J."/>
            <person name="Novak P."/>
            <person name="Neumann P."/>
        </authorList>
    </citation>
    <scope>NUCLEOTIDE SEQUENCE</scope>
</reference>
<evidence type="ECO:0000256" key="4">
    <source>
        <dbReference type="ARBA" id="ARBA00022622"/>
    </source>
</evidence>
<organism evidence="12 13">
    <name type="scientific">Cuscuta europaea</name>
    <name type="common">European dodder</name>
    <dbReference type="NCBI Taxonomy" id="41803"/>
    <lineage>
        <taxon>Eukaryota</taxon>
        <taxon>Viridiplantae</taxon>
        <taxon>Streptophyta</taxon>
        <taxon>Embryophyta</taxon>
        <taxon>Tracheophyta</taxon>
        <taxon>Spermatophyta</taxon>
        <taxon>Magnoliopsida</taxon>
        <taxon>eudicotyledons</taxon>
        <taxon>Gunneridae</taxon>
        <taxon>Pentapetalae</taxon>
        <taxon>asterids</taxon>
        <taxon>lamiids</taxon>
        <taxon>Solanales</taxon>
        <taxon>Convolvulaceae</taxon>
        <taxon>Cuscuteae</taxon>
        <taxon>Cuscuta</taxon>
        <taxon>Cuscuta subgen. Cuscuta</taxon>
    </lineage>
</organism>
<dbReference type="AlphaFoldDB" id="A0A9P0YZS6"/>
<dbReference type="EMBL" id="CAMAPE010000014">
    <property type="protein sequence ID" value="CAH9081161.1"/>
    <property type="molecule type" value="Genomic_DNA"/>
</dbReference>
<protein>
    <recommendedName>
        <fullName evidence="11">Bifunctional inhibitor/plant lipid transfer protein/seed storage helical domain-containing protein</fullName>
    </recommendedName>
</protein>
<dbReference type="CDD" id="cd00010">
    <property type="entry name" value="AAI_LTSS"/>
    <property type="match status" value="1"/>
</dbReference>
<evidence type="ECO:0000256" key="7">
    <source>
        <dbReference type="ARBA" id="ARBA00023180"/>
    </source>
</evidence>
<proteinExistence type="inferred from homology"/>
<evidence type="ECO:0000256" key="5">
    <source>
        <dbReference type="ARBA" id="ARBA00022729"/>
    </source>
</evidence>
<dbReference type="Pfam" id="PF14368">
    <property type="entry name" value="LTP_2"/>
    <property type="match status" value="1"/>
</dbReference>
<evidence type="ECO:0000256" key="3">
    <source>
        <dbReference type="ARBA" id="ARBA00022475"/>
    </source>
</evidence>
<keyword evidence="8" id="KW-0449">Lipoprotein</keyword>
<evidence type="ECO:0000256" key="10">
    <source>
        <dbReference type="SAM" id="SignalP"/>
    </source>
</evidence>
<dbReference type="SUPFAM" id="SSF47699">
    <property type="entry name" value="Bifunctional inhibitor/lipid-transfer protein/seed storage 2S albumin"/>
    <property type="match status" value="1"/>
</dbReference>
<keyword evidence="3" id="KW-1003">Cell membrane</keyword>
<keyword evidence="6" id="KW-1015">Disulfide bond</keyword>
<evidence type="ECO:0000256" key="2">
    <source>
        <dbReference type="ARBA" id="ARBA00009748"/>
    </source>
</evidence>
<sequence>MASCKVSEIVLAMVILTSMLWNTASAQSNCITTILSLSPCLNYITGNSSAPSSSCCTQLSNVVASSPQCLCSLLNGGGSSYGININQTLATSMTGACKLQTPPLSSCNGGSGRPTASAAVPPPPPSSPVGSGAPPSTETTTTPSGSATPTSGSKAVPSPTDSASAGCHMAVPFNILSFFLFAAGSILGTFSC</sequence>
<keyword evidence="13" id="KW-1185">Reference proteome</keyword>
<dbReference type="GO" id="GO:0005886">
    <property type="term" value="C:plasma membrane"/>
    <property type="evidence" value="ECO:0007669"/>
    <property type="project" value="UniProtKB-SubCell"/>
</dbReference>
<dbReference type="OrthoDB" id="911994at2759"/>
<dbReference type="InterPro" id="IPR016140">
    <property type="entry name" value="Bifunc_inhib/LTP/seed_store"/>
</dbReference>
<name>A0A9P0YZS6_CUSEU</name>
<dbReference type="InterPro" id="IPR036312">
    <property type="entry name" value="Bifun_inhib/LTP/seed_sf"/>
</dbReference>
<feature type="compositionally biased region" description="Low complexity" evidence="9">
    <location>
        <begin position="128"/>
        <end position="153"/>
    </location>
</feature>
<evidence type="ECO:0000256" key="6">
    <source>
        <dbReference type="ARBA" id="ARBA00023157"/>
    </source>
</evidence>
<accession>A0A9P0YZS6</accession>
<feature type="chain" id="PRO_5040165156" description="Bifunctional inhibitor/plant lipid transfer protein/seed storage helical domain-containing protein" evidence="10">
    <location>
        <begin position="27"/>
        <end position="192"/>
    </location>
</feature>
<comment type="subcellular location">
    <subcellularLocation>
        <location evidence="1">Cell membrane</location>
        <topology evidence="1">Lipid-anchor</topology>
        <topology evidence="1">GPI-anchor</topology>
    </subcellularLocation>
</comment>
<feature type="region of interest" description="Disordered" evidence="9">
    <location>
        <begin position="105"/>
        <end position="161"/>
    </location>
</feature>
<keyword evidence="4" id="KW-0472">Membrane</keyword>
<keyword evidence="5 10" id="KW-0732">Signal</keyword>